<name>A0A455W8Q5_MARNT</name>
<reference evidence="2" key="1">
    <citation type="submission" date="2019-03" db="EMBL/GenBank/DDBJ databases">
        <title>Whole genome analysis of nitrate-reducing bacteria Marinobacter hydrocarbonoclasticus YB03.</title>
        <authorList>
            <person name="Azam A.H."/>
            <person name="Yuk S.R."/>
            <person name="Kamarisima K."/>
            <person name="Miyanaga K."/>
            <person name="Tanji Y."/>
        </authorList>
    </citation>
    <scope>NUCLEOTIDE SEQUENCE</scope>
    <source>
        <strain evidence="2">YB03</strain>
    </source>
</reference>
<sequence>MDFGRTLELGGGGDAFLLGKNNSLRSDIFFPGRKASPPPPSNLSVCGPGDFEGKYERQGVGRPFQKCAEPWMAEPKRPTDGLEASFGKAYPHAGSELDKEQTRFSKDEVEQVLQG</sequence>
<protein>
    <submittedName>
        <fullName evidence="2">Uncharacterized protein</fullName>
    </submittedName>
</protein>
<dbReference type="EMBL" id="AP019537">
    <property type="protein sequence ID" value="BBJ05919.1"/>
    <property type="molecule type" value="Genomic_DNA"/>
</dbReference>
<proteinExistence type="predicted"/>
<organism evidence="2">
    <name type="scientific">Marinobacter nauticus</name>
    <name type="common">Marinobacter hydrocarbonoclasticus</name>
    <name type="synonym">Marinobacter aquaeolei</name>
    <dbReference type="NCBI Taxonomy" id="2743"/>
    <lineage>
        <taxon>Bacteria</taxon>
        <taxon>Pseudomonadati</taxon>
        <taxon>Pseudomonadota</taxon>
        <taxon>Gammaproteobacteria</taxon>
        <taxon>Pseudomonadales</taxon>
        <taxon>Marinobacteraceae</taxon>
        <taxon>Marinobacter</taxon>
    </lineage>
</organism>
<evidence type="ECO:0000256" key="1">
    <source>
        <dbReference type="SAM" id="MobiDB-lite"/>
    </source>
</evidence>
<dbReference type="AlphaFoldDB" id="A0A455W8Q5"/>
<feature type="region of interest" description="Disordered" evidence="1">
    <location>
        <begin position="73"/>
        <end position="115"/>
    </location>
</feature>
<accession>A0A455W8Q5</accession>
<gene>
    <name evidence="2" type="ORF">YBY_37680</name>
</gene>
<feature type="compositionally biased region" description="Basic and acidic residues" evidence="1">
    <location>
        <begin position="95"/>
        <end position="109"/>
    </location>
</feature>
<evidence type="ECO:0000313" key="2">
    <source>
        <dbReference type="EMBL" id="BBJ05919.1"/>
    </source>
</evidence>